<dbReference type="RefSeq" id="WP_166282470.1">
    <property type="nucleotide sequence ID" value="NZ_JTHE03000065.1"/>
</dbReference>
<gene>
    <name evidence="1" type="ORF">QQ91_0012305</name>
</gene>
<accession>A0ABD4T4U5</accession>
<dbReference type="EMBL" id="JTHE03000065">
    <property type="protein sequence ID" value="MCM1983600.1"/>
    <property type="molecule type" value="Genomic_DNA"/>
</dbReference>
<sequence>MSKIQVNDLNNSGADLFEDSESYMNDLERDSLGAVGAGLMLSPAPSLGPSIIVITRTSIPTLTNPTLTNSTVITKTSISPVTL</sequence>
<keyword evidence="2" id="KW-1185">Reference proteome</keyword>
<proteinExistence type="predicted"/>
<dbReference type="Proteomes" id="UP000031561">
    <property type="component" value="Unassembled WGS sequence"/>
</dbReference>
<evidence type="ECO:0000313" key="2">
    <source>
        <dbReference type="Proteomes" id="UP000031561"/>
    </source>
</evidence>
<protein>
    <submittedName>
        <fullName evidence="1">Uncharacterized protein</fullName>
    </submittedName>
</protein>
<name>A0ABD4T4U5_9CYAN</name>
<organism evidence="1 2">
    <name type="scientific">Lyngbya confervoides BDU141951</name>
    <dbReference type="NCBI Taxonomy" id="1574623"/>
    <lineage>
        <taxon>Bacteria</taxon>
        <taxon>Bacillati</taxon>
        <taxon>Cyanobacteriota</taxon>
        <taxon>Cyanophyceae</taxon>
        <taxon>Oscillatoriophycideae</taxon>
        <taxon>Oscillatoriales</taxon>
        <taxon>Microcoleaceae</taxon>
        <taxon>Lyngbya</taxon>
    </lineage>
</organism>
<comment type="caution">
    <text evidence="1">The sequence shown here is derived from an EMBL/GenBank/DDBJ whole genome shotgun (WGS) entry which is preliminary data.</text>
</comment>
<evidence type="ECO:0000313" key="1">
    <source>
        <dbReference type="EMBL" id="MCM1983600.1"/>
    </source>
</evidence>
<reference evidence="1 2" key="1">
    <citation type="journal article" date="2015" name="Genome Announc.">
        <title>Draft Genome Sequence of Filamentous Marine Cyanobacterium Lyngbya confervoides Strain BDU141951.</title>
        <authorList>
            <person name="Chandrababunaidu M.M."/>
            <person name="Sen D."/>
            <person name="Tripathy S."/>
        </authorList>
    </citation>
    <scope>NUCLEOTIDE SEQUENCE [LARGE SCALE GENOMIC DNA]</scope>
    <source>
        <strain evidence="1 2">BDU141951</strain>
    </source>
</reference>
<dbReference type="AlphaFoldDB" id="A0ABD4T4U5"/>